<dbReference type="AlphaFoldDB" id="A0A7W3JEI0"/>
<keyword evidence="4" id="KW-1185">Reference proteome</keyword>
<dbReference type="Proteomes" id="UP000540568">
    <property type="component" value="Unassembled WGS sequence"/>
</dbReference>
<dbReference type="GO" id="GO:0003700">
    <property type="term" value="F:DNA-binding transcription factor activity"/>
    <property type="evidence" value="ECO:0007669"/>
    <property type="project" value="InterPro"/>
</dbReference>
<gene>
    <name evidence="3" type="ORF">FHX71_005352</name>
</gene>
<keyword evidence="3" id="KW-0238">DNA-binding</keyword>
<name>A0A7W3JEI0_9MICO</name>
<dbReference type="GO" id="GO:0043565">
    <property type="term" value="F:sequence-specific DNA binding"/>
    <property type="evidence" value="ECO:0007669"/>
    <property type="project" value="InterPro"/>
</dbReference>
<accession>A0A7W3JEI0</accession>
<dbReference type="CDD" id="cd05403">
    <property type="entry name" value="NT_KNTase_like"/>
    <property type="match status" value="1"/>
</dbReference>
<reference evidence="3 4" key="1">
    <citation type="submission" date="2020-07" db="EMBL/GenBank/DDBJ databases">
        <title>Sequencing the genomes of 1000 actinobacteria strains.</title>
        <authorList>
            <person name="Klenk H.-P."/>
        </authorList>
    </citation>
    <scope>NUCLEOTIDE SEQUENCE [LARGE SCALE GENOMIC DNA]</scope>
    <source>
        <strain evidence="3 4">DSM 44121</strain>
    </source>
</reference>
<sequence length="210" mass="22623">MKRAAPLLLPLLRTRAQGDILAAVLLNPQEEQSLSDLGRLVGVSPATVLREVDRLEEAGLVSTRRLGNTRLARARTDNPVYAPLAELLAVTLGPLAVLRDLLADVDGITRAFIYGSWAARYHEQPGSVPGDIDVLVIGDPDRDRLDDVIDEAEKGLRREVNIRRVPASSWESDDGPFKRTIMSSPVVELVTNEGDAGGGNDTGEGTLAGR</sequence>
<proteinExistence type="predicted"/>
<dbReference type="InterPro" id="IPR036390">
    <property type="entry name" value="WH_DNA-bd_sf"/>
</dbReference>
<comment type="caution">
    <text evidence="3">The sequence shown here is derived from an EMBL/GenBank/DDBJ whole genome shotgun (WGS) entry which is preliminary data.</text>
</comment>
<dbReference type="InterPro" id="IPR000835">
    <property type="entry name" value="HTH_MarR-typ"/>
</dbReference>
<dbReference type="InterPro" id="IPR011991">
    <property type="entry name" value="ArsR-like_HTH"/>
</dbReference>
<evidence type="ECO:0000259" key="2">
    <source>
        <dbReference type="Pfam" id="PF12802"/>
    </source>
</evidence>
<protein>
    <submittedName>
        <fullName evidence="3">DNA-binding transcriptional ArsR family regulator</fullName>
    </submittedName>
</protein>
<evidence type="ECO:0000256" key="1">
    <source>
        <dbReference type="SAM" id="MobiDB-lite"/>
    </source>
</evidence>
<feature type="compositionally biased region" description="Gly residues" evidence="1">
    <location>
        <begin position="195"/>
        <end position="210"/>
    </location>
</feature>
<dbReference type="SUPFAM" id="SSF81301">
    <property type="entry name" value="Nucleotidyltransferase"/>
    <property type="match status" value="1"/>
</dbReference>
<dbReference type="Gene3D" id="1.10.10.10">
    <property type="entry name" value="Winged helix-like DNA-binding domain superfamily/Winged helix DNA-binding domain"/>
    <property type="match status" value="1"/>
</dbReference>
<dbReference type="SUPFAM" id="SSF46785">
    <property type="entry name" value="Winged helix' DNA-binding domain"/>
    <property type="match status" value="1"/>
</dbReference>
<dbReference type="PRINTS" id="PR00033">
    <property type="entry name" value="HTHASNC"/>
</dbReference>
<evidence type="ECO:0000313" key="3">
    <source>
        <dbReference type="EMBL" id="MBA8811345.1"/>
    </source>
</evidence>
<dbReference type="InterPro" id="IPR043519">
    <property type="entry name" value="NT_sf"/>
</dbReference>
<organism evidence="3 4">
    <name type="scientific">Promicromonospora sukumoe</name>
    <dbReference type="NCBI Taxonomy" id="88382"/>
    <lineage>
        <taxon>Bacteria</taxon>
        <taxon>Bacillati</taxon>
        <taxon>Actinomycetota</taxon>
        <taxon>Actinomycetes</taxon>
        <taxon>Micrococcales</taxon>
        <taxon>Promicromonosporaceae</taxon>
        <taxon>Promicromonospora</taxon>
    </lineage>
</organism>
<dbReference type="CDD" id="cd00090">
    <property type="entry name" value="HTH_ARSR"/>
    <property type="match status" value="1"/>
</dbReference>
<dbReference type="Pfam" id="PF12802">
    <property type="entry name" value="MarR_2"/>
    <property type="match status" value="1"/>
</dbReference>
<dbReference type="InterPro" id="IPR000485">
    <property type="entry name" value="AsnC-type_HTH_dom"/>
</dbReference>
<dbReference type="InterPro" id="IPR036388">
    <property type="entry name" value="WH-like_DNA-bd_sf"/>
</dbReference>
<dbReference type="RefSeq" id="WP_182620486.1">
    <property type="nucleotide sequence ID" value="NZ_BAAATF010000001.1"/>
</dbReference>
<evidence type="ECO:0000313" key="4">
    <source>
        <dbReference type="Proteomes" id="UP000540568"/>
    </source>
</evidence>
<feature type="domain" description="HTH marR-type" evidence="2">
    <location>
        <begin position="14"/>
        <end position="65"/>
    </location>
</feature>
<dbReference type="EMBL" id="JACGWV010000003">
    <property type="protein sequence ID" value="MBA8811345.1"/>
    <property type="molecule type" value="Genomic_DNA"/>
</dbReference>
<feature type="region of interest" description="Disordered" evidence="1">
    <location>
        <begin position="190"/>
        <end position="210"/>
    </location>
</feature>